<dbReference type="PANTHER" id="PTHR46865:SF2">
    <property type="entry name" value="MONOOXYGENASE"/>
    <property type="match status" value="1"/>
</dbReference>
<dbReference type="EMBL" id="CP091139">
    <property type="protein sequence ID" value="UUT34997.1"/>
    <property type="molecule type" value="Genomic_DNA"/>
</dbReference>
<evidence type="ECO:0000259" key="2">
    <source>
        <dbReference type="Pfam" id="PF00144"/>
    </source>
</evidence>
<gene>
    <name evidence="4" type="ORF">L2X98_32115</name>
</gene>
<feature type="transmembrane region" description="Helical" evidence="1">
    <location>
        <begin position="323"/>
        <end position="344"/>
    </location>
</feature>
<dbReference type="Gene3D" id="3.40.710.10">
    <property type="entry name" value="DD-peptidase/beta-lactamase superfamily"/>
    <property type="match status" value="1"/>
</dbReference>
<evidence type="ECO:0000313" key="5">
    <source>
        <dbReference type="Proteomes" id="UP001054811"/>
    </source>
</evidence>
<dbReference type="Proteomes" id="UP001054811">
    <property type="component" value="Chromosome"/>
</dbReference>
<dbReference type="Pfam" id="PF00144">
    <property type="entry name" value="Beta-lactamase"/>
    <property type="match status" value="1"/>
</dbReference>
<dbReference type="RefSeq" id="WP_259611536.1">
    <property type="nucleotide sequence ID" value="NZ_CP091139.2"/>
</dbReference>
<organism evidence="4 5">
    <name type="scientific">Microbacterium elymi</name>
    <dbReference type="NCBI Taxonomy" id="2909587"/>
    <lineage>
        <taxon>Bacteria</taxon>
        <taxon>Bacillati</taxon>
        <taxon>Actinomycetota</taxon>
        <taxon>Actinomycetes</taxon>
        <taxon>Micrococcales</taxon>
        <taxon>Microbacteriaceae</taxon>
        <taxon>Microbacterium</taxon>
    </lineage>
</organism>
<dbReference type="InterPro" id="IPR051704">
    <property type="entry name" value="FAD_aromatic-hydroxylase"/>
</dbReference>
<dbReference type="Gene3D" id="3.30.9.10">
    <property type="entry name" value="D-Amino Acid Oxidase, subunit A, domain 2"/>
    <property type="match status" value="1"/>
</dbReference>
<keyword evidence="1" id="KW-0472">Membrane</keyword>
<dbReference type="InterPro" id="IPR036188">
    <property type="entry name" value="FAD/NAD-bd_sf"/>
</dbReference>
<dbReference type="Gene3D" id="3.50.50.60">
    <property type="entry name" value="FAD/NAD(P)-binding domain"/>
    <property type="match status" value="1"/>
</dbReference>
<keyword evidence="4" id="KW-0378">Hydrolase</keyword>
<proteinExistence type="predicted"/>
<dbReference type="GO" id="GO:0016787">
    <property type="term" value="F:hydrolase activity"/>
    <property type="evidence" value="ECO:0007669"/>
    <property type="project" value="UniProtKB-KW"/>
</dbReference>
<dbReference type="PANTHER" id="PTHR46865">
    <property type="entry name" value="OXIDOREDUCTASE-RELATED"/>
    <property type="match status" value="1"/>
</dbReference>
<dbReference type="PRINTS" id="PR00420">
    <property type="entry name" value="RNGMNOXGNASE"/>
</dbReference>
<keyword evidence="1" id="KW-0812">Transmembrane</keyword>
<protein>
    <submittedName>
        <fullName evidence="4">Serine hydrolase</fullName>
    </submittedName>
</protein>
<feature type="domain" description="Beta-lactamase-related" evidence="2">
    <location>
        <begin position="410"/>
        <end position="679"/>
    </location>
</feature>
<accession>A0ABY5NIK8</accession>
<feature type="domain" description="FAD-binding" evidence="3">
    <location>
        <begin position="4"/>
        <end position="167"/>
    </location>
</feature>
<dbReference type="SUPFAM" id="SSF51905">
    <property type="entry name" value="FAD/NAD(P)-binding domain"/>
    <property type="match status" value="1"/>
</dbReference>
<dbReference type="InterPro" id="IPR001466">
    <property type="entry name" value="Beta-lactam-related"/>
</dbReference>
<dbReference type="Pfam" id="PF01494">
    <property type="entry name" value="FAD_binding_3"/>
    <property type="match status" value="1"/>
</dbReference>
<evidence type="ECO:0000259" key="3">
    <source>
        <dbReference type="Pfam" id="PF01494"/>
    </source>
</evidence>
<dbReference type="InterPro" id="IPR012338">
    <property type="entry name" value="Beta-lactam/transpept-like"/>
</dbReference>
<evidence type="ECO:0000256" key="1">
    <source>
        <dbReference type="SAM" id="Phobius"/>
    </source>
</evidence>
<evidence type="ECO:0000313" key="4">
    <source>
        <dbReference type="EMBL" id="UUT34997.1"/>
    </source>
</evidence>
<reference evidence="4" key="1">
    <citation type="submission" date="2022-01" db="EMBL/GenBank/DDBJ databases">
        <title>Microbacterium eymi and Microbacterium rhizovicinus sp. nov., isolated from the rhizospheric soil of Elymus tsukushiensis, a plant native to the Dokdo Islands, Republic of Korea.</title>
        <authorList>
            <person name="Hwang Y.J."/>
        </authorList>
    </citation>
    <scope>NUCLEOTIDE SEQUENCE</scope>
    <source>
        <strain evidence="4">KUDC0405</strain>
    </source>
</reference>
<keyword evidence="5" id="KW-1185">Reference proteome</keyword>
<dbReference type="SUPFAM" id="SSF56601">
    <property type="entry name" value="beta-lactamase/transpeptidase-like"/>
    <property type="match status" value="1"/>
</dbReference>
<dbReference type="InterPro" id="IPR002938">
    <property type="entry name" value="FAD-bd"/>
</dbReference>
<sequence length="715" mass="78198">MIDSVLISGAGIAGPVLASLLARRGVSVTVVESADGVRPGGQAVDLRGAGRTVLDRMGLLEQARSIALDQRGIADVDAQGKHLSEMRATDFGGEGIISEIEILRGDLADLLVADSVSHGAEYLFGTRIVALTDLGDGVRVELNDGSTREADIVVGADGPHSATRRRVFGSAEEFVRPLGGYMAWFTCPEGEPLDDWYVMYNRPGGLAASLRPGRLPGTAKASLAFTSPPLDYDRHDLAQQRALIAARFHGAGWRTAELVDAAAVAEDFYLDALVQVRMPSWSRGRITESIALPDYDLDHTATEQAVNRAAHPRCRGLRRWVRGAVVAVVVLGAIVLGMFGWAYASTDTSTVARVLAWQESDIGDQHRFPARTIPTSAPTSPLPAGAQIPLNARGFSNRPDETLAEALREAHTRAFLVIHHDRIVYERYFDGSGPQTTETSFSVAKSFVSTLVGIAIEQGRIRSIDDPVTDYVPELARREPRFTRITLRDLMTMTSGLAYHESGFPWPFGDDTYTYLGIDLRQVALDRSTVENPPGQQWLYNNYNPLLLGLVLERATGMHVSDYMSSALWQPLGAAHDATWNLDSTASGFEKMESGLNATARDYARFGLLFLHDGEANGQQIVPAAWIRTATAPHVDTPWSNSYGYFWWIDGHRTGSFYAFGDYGQYIYIDRDSDTVIVRTGSDWGTDNPGWLRLFHDVTDQLTRHDLKSGSAGTP</sequence>
<keyword evidence="1" id="KW-1133">Transmembrane helix</keyword>
<name>A0ABY5NIK8_9MICO</name>